<dbReference type="EMBL" id="AJIL01000013">
    <property type="protein sequence ID" value="KNF04217.1"/>
    <property type="molecule type" value="Genomic_DNA"/>
</dbReference>
<dbReference type="GO" id="GO:0005052">
    <property type="term" value="F:peroxisome matrix targeting signal-1 binding"/>
    <property type="evidence" value="ECO:0007669"/>
    <property type="project" value="TreeGrafter"/>
</dbReference>
<accession>A0A0L0VYE9</accession>
<dbReference type="GO" id="GO:0005778">
    <property type="term" value="C:peroxisomal membrane"/>
    <property type="evidence" value="ECO:0007669"/>
    <property type="project" value="TreeGrafter"/>
</dbReference>
<dbReference type="PANTHER" id="PTHR10130:SF9">
    <property type="entry name" value="PEROXISOMAL TARGETING SIGNAL RECEPTOR"/>
    <property type="match status" value="1"/>
</dbReference>
<evidence type="ECO:0000256" key="4">
    <source>
        <dbReference type="ARBA" id="ARBA00022737"/>
    </source>
</evidence>
<dbReference type="InterPro" id="IPR024111">
    <property type="entry name" value="PEX5/PEX5L"/>
</dbReference>
<dbReference type="InterPro" id="IPR019734">
    <property type="entry name" value="TPR_rpt"/>
</dbReference>
<dbReference type="SMART" id="SM00028">
    <property type="entry name" value="TPR"/>
    <property type="match status" value="4"/>
</dbReference>
<gene>
    <name evidence="8" type="ORF">PSTG_02567</name>
</gene>
<name>A0A0L0VYE9_9BASI</name>
<comment type="caution">
    <text evidence="8">The sequence shown here is derived from an EMBL/GenBank/DDBJ whole genome shotgun (WGS) entry which is preliminary data.</text>
</comment>
<evidence type="ECO:0000256" key="1">
    <source>
        <dbReference type="ARBA" id="ARBA00004496"/>
    </source>
</evidence>
<keyword evidence="5 6" id="KW-0802">TPR repeat</keyword>
<feature type="repeat" description="TPR" evidence="6">
    <location>
        <begin position="497"/>
        <end position="530"/>
    </location>
</feature>
<evidence type="ECO:0000256" key="7">
    <source>
        <dbReference type="SAM" id="MobiDB-lite"/>
    </source>
</evidence>
<reference evidence="9" key="1">
    <citation type="submission" date="2014-03" db="EMBL/GenBank/DDBJ databases">
        <title>The Genome Sequence of Puccinia striiformis f. sp. tritici PST-78.</title>
        <authorList>
            <consortium name="The Broad Institute Genome Sequencing Platform"/>
            <person name="Cuomo C."/>
            <person name="Hulbert S."/>
            <person name="Chen X."/>
            <person name="Walker B."/>
            <person name="Young S.K."/>
            <person name="Zeng Q."/>
            <person name="Gargeya S."/>
            <person name="Fitzgerald M."/>
            <person name="Haas B."/>
            <person name="Abouelleil A."/>
            <person name="Alvarado L."/>
            <person name="Arachchi H.M."/>
            <person name="Berlin A.M."/>
            <person name="Chapman S.B."/>
            <person name="Goldberg J."/>
            <person name="Griggs A."/>
            <person name="Gujja S."/>
            <person name="Hansen M."/>
            <person name="Howarth C."/>
            <person name="Imamovic A."/>
            <person name="Larimer J."/>
            <person name="McCowan C."/>
            <person name="Montmayeur A."/>
            <person name="Murphy C."/>
            <person name="Neiman D."/>
            <person name="Pearson M."/>
            <person name="Priest M."/>
            <person name="Roberts A."/>
            <person name="Saif S."/>
            <person name="Shea T."/>
            <person name="Sisk P."/>
            <person name="Sykes S."/>
            <person name="Wortman J."/>
            <person name="Nusbaum C."/>
            <person name="Birren B."/>
        </authorList>
    </citation>
    <scope>NUCLEOTIDE SEQUENCE [LARGE SCALE GENOMIC DNA]</scope>
    <source>
        <strain evidence="9">race PST-78</strain>
    </source>
</reference>
<evidence type="ECO:0000256" key="2">
    <source>
        <dbReference type="ARBA" id="ARBA00005348"/>
    </source>
</evidence>
<keyword evidence="9" id="KW-1185">Reference proteome</keyword>
<feature type="region of interest" description="Disordered" evidence="7">
    <location>
        <begin position="225"/>
        <end position="261"/>
    </location>
</feature>
<comment type="subcellular location">
    <subcellularLocation>
        <location evidence="1">Cytoplasm</location>
    </subcellularLocation>
</comment>
<dbReference type="Pfam" id="PF13432">
    <property type="entry name" value="TPR_16"/>
    <property type="match status" value="2"/>
</dbReference>
<dbReference type="Proteomes" id="UP000054564">
    <property type="component" value="Unassembled WGS sequence"/>
</dbReference>
<organism evidence="8 9">
    <name type="scientific">Puccinia striiformis f. sp. tritici PST-78</name>
    <dbReference type="NCBI Taxonomy" id="1165861"/>
    <lineage>
        <taxon>Eukaryota</taxon>
        <taxon>Fungi</taxon>
        <taxon>Dikarya</taxon>
        <taxon>Basidiomycota</taxon>
        <taxon>Pucciniomycotina</taxon>
        <taxon>Pucciniomycetes</taxon>
        <taxon>Pucciniales</taxon>
        <taxon>Pucciniaceae</taxon>
        <taxon>Puccinia</taxon>
    </lineage>
</organism>
<feature type="compositionally biased region" description="Polar residues" evidence="7">
    <location>
        <begin position="225"/>
        <end position="253"/>
    </location>
</feature>
<comment type="similarity">
    <text evidence="2">Belongs to the peroxisomal targeting signal receptor family.</text>
</comment>
<dbReference type="GO" id="GO:0005829">
    <property type="term" value="C:cytosol"/>
    <property type="evidence" value="ECO:0007669"/>
    <property type="project" value="TreeGrafter"/>
</dbReference>
<dbReference type="OrthoDB" id="10006023at2759"/>
<evidence type="ECO:0000256" key="6">
    <source>
        <dbReference type="PROSITE-ProRule" id="PRU00339"/>
    </source>
</evidence>
<evidence type="ECO:0008006" key="10">
    <source>
        <dbReference type="Google" id="ProtNLM"/>
    </source>
</evidence>
<dbReference type="STRING" id="1165861.A0A0L0VYE9"/>
<dbReference type="AlphaFoldDB" id="A0A0L0VYE9"/>
<dbReference type="GO" id="GO:0016560">
    <property type="term" value="P:protein import into peroxisome matrix, docking"/>
    <property type="evidence" value="ECO:0007669"/>
    <property type="project" value="TreeGrafter"/>
</dbReference>
<dbReference type="InterPro" id="IPR011990">
    <property type="entry name" value="TPR-like_helical_dom_sf"/>
</dbReference>
<keyword evidence="4" id="KW-0677">Repeat</keyword>
<dbReference type="Gene3D" id="1.25.40.10">
    <property type="entry name" value="Tetratricopeptide repeat domain"/>
    <property type="match status" value="1"/>
</dbReference>
<dbReference type="PANTHER" id="PTHR10130">
    <property type="entry name" value="PEROXISOMAL TARGETING SIGNAL 1 RECEPTOR PEX5"/>
    <property type="match status" value="1"/>
</dbReference>
<feature type="compositionally biased region" description="Polar residues" evidence="7">
    <location>
        <begin position="28"/>
        <end position="51"/>
    </location>
</feature>
<evidence type="ECO:0000256" key="3">
    <source>
        <dbReference type="ARBA" id="ARBA00022490"/>
    </source>
</evidence>
<dbReference type="SUPFAM" id="SSF48452">
    <property type="entry name" value="TPR-like"/>
    <property type="match status" value="1"/>
</dbReference>
<protein>
    <recommendedName>
        <fullName evidence="10">Peroxisomal targeting signal receptor</fullName>
    </recommendedName>
</protein>
<dbReference type="PROSITE" id="PS50005">
    <property type="entry name" value="TPR"/>
    <property type="match status" value="2"/>
</dbReference>
<sequence>MAFQALINGSDCGPANPLQNLLKHSERNQSTSSYEQRNHQQHASSSNAHRQTTPFLMNDLRNELDSINQAHPPQINQAWQKQFAGTSMRPSLSSDEMARLEQSFHPTTQHQQRNQAGPSMQWSQQFTENQDQHVLQSSSRSIHVVSHDQQGFHNMLLHTTGMAGFPRQSMLHQGHSLFSQPPIHHQSMISQDQQSKAQIVELTEENWEAEFAKIGNHIDAQPNHESLQQTAQDISSSESVDHQSPLSSLSQETTPEDKEADAEFLRSLEATWKGLAANLNTGSLSVPSVPNWDEFNDDDFLGPNLSRHPETPTTAENVGDFLDNPEPYPFQSNNPFLGSNDPFEEGQRLLHSGAPLSEAALAFEAACQMDENRADAWRMLGETQAANEKEQLAIKAFQRAVGCRDGNGQSAWMSLAICWVNEGQEMRALAILERWLMDTYPAISAQFTATQKGDSSSNNPWNRHETVVEKFLQAARAGPEVRDGAGKEIVRSQTVDVDVQVGLGVLFYSNSEYERARDCFEAALGVNPEDFLLWNRLGATLANGGKSEDAIGAYQKALELRPTFTRAIYNLGVSCLNIHCYHQAAKHFLAALSLHSKAASKGDRPLLGSGDGSENLWFTLRRALLCLDRHDLAELATPGANVDIFRKHGFDY</sequence>
<evidence type="ECO:0000313" key="8">
    <source>
        <dbReference type="EMBL" id="KNF04217.1"/>
    </source>
</evidence>
<feature type="repeat" description="TPR" evidence="6">
    <location>
        <begin position="531"/>
        <end position="564"/>
    </location>
</feature>
<feature type="region of interest" description="Disordered" evidence="7">
    <location>
        <begin position="27"/>
        <end position="51"/>
    </location>
</feature>
<evidence type="ECO:0000313" key="9">
    <source>
        <dbReference type="Proteomes" id="UP000054564"/>
    </source>
</evidence>
<feature type="region of interest" description="Disordered" evidence="7">
    <location>
        <begin position="104"/>
        <end position="133"/>
    </location>
</feature>
<evidence type="ECO:0000256" key="5">
    <source>
        <dbReference type="ARBA" id="ARBA00022803"/>
    </source>
</evidence>
<keyword evidence="3" id="KW-0963">Cytoplasm</keyword>
<proteinExistence type="inferred from homology"/>